<dbReference type="GO" id="GO:0047444">
    <property type="term" value="F:N-acylneuraminate-9-phosphate synthase activity"/>
    <property type="evidence" value="ECO:0007669"/>
    <property type="project" value="TreeGrafter"/>
</dbReference>
<protein>
    <submittedName>
        <fullName evidence="2">N-acetylneuraminate synthase</fullName>
    </submittedName>
</protein>
<dbReference type="InterPro" id="IPR051690">
    <property type="entry name" value="PseI-like"/>
</dbReference>
<dbReference type="Proteomes" id="UP000229342">
    <property type="component" value="Unassembled WGS sequence"/>
</dbReference>
<sequence>MGNERKRYLANLPKNLVYEPVKTVRVGTRDIGENQPVFVIAEIGANHRGDVKNAFRAIEQAAKVGADAVKFQHLTAEKIAADTLVFDEWHEEPVGALSDFFKNASLPNEWTGKLIEHSKKHGIMFLSTPFDRDAVDVLDRANVPAFKIGSYELTDDIFLKYVAKKGKPIILSTGMAYLDEVAHAVRVIHEAGNNEIILLHCVSMYPPESSADLNLKAIETLREAFKLPVGYSDHSDPSYCAAPIVAVALGACLIERHLTDKRSGGSNDDPNSLEVTEFKVMVSEIRNAEKALSKSGIKQPVSHNGHKKDEVFDRWSRRSLYASRDISEGEKLTEEMVVTLRPWGGIEPKDFPIVNGRKTRRFVKARSAITFDDFFL</sequence>
<proteinExistence type="predicted"/>
<dbReference type="InterPro" id="IPR006190">
    <property type="entry name" value="SAF_AFP_Neu5Ac"/>
</dbReference>
<dbReference type="AlphaFoldDB" id="A0A2H0KCN0"/>
<dbReference type="PANTHER" id="PTHR42966">
    <property type="entry name" value="N-ACETYLNEURAMINATE SYNTHASE"/>
    <property type="match status" value="1"/>
</dbReference>
<gene>
    <name evidence="2" type="ORF">COV91_00820</name>
</gene>
<dbReference type="Pfam" id="PF03102">
    <property type="entry name" value="NeuB"/>
    <property type="match status" value="1"/>
</dbReference>
<dbReference type="Gene3D" id="3.90.1210.10">
    <property type="entry name" value="Antifreeze-like/N-acetylneuraminic acid synthase C-terminal domain"/>
    <property type="match status" value="1"/>
</dbReference>
<evidence type="ECO:0000313" key="3">
    <source>
        <dbReference type="Proteomes" id="UP000229342"/>
    </source>
</evidence>
<comment type="caution">
    <text evidence="2">The sequence shown here is derived from an EMBL/GenBank/DDBJ whole genome shotgun (WGS) entry which is preliminary data.</text>
</comment>
<dbReference type="SUPFAM" id="SSF51269">
    <property type="entry name" value="AFP III-like domain"/>
    <property type="match status" value="1"/>
</dbReference>
<dbReference type="SUPFAM" id="SSF51569">
    <property type="entry name" value="Aldolase"/>
    <property type="match status" value="1"/>
</dbReference>
<dbReference type="Pfam" id="PF08666">
    <property type="entry name" value="SAF"/>
    <property type="match status" value="1"/>
</dbReference>
<dbReference type="PANTHER" id="PTHR42966:SF1">
    <property type="entry name" value="SIALIC ACID SYNTHASE"/>
    <property type="match status" value="1"/>
</dbReference>
<name>A0A2H0KCN0_9BACT</name>
<dbReference type="PROSITE" id="PS50844">
    <property type="entry name" value="AFP_LIKE"/>
    <property type="match status" value="1"/>
</dbReference>
<reference evidence="2 3" key="1">
    <citation type="submission" date="2017-09" db="EMBL/GenBank/DDBJ databases">
        <title>Depth-based differentiation of microbial function through sediment-hosted aquifers and enrichment of novel symbionts in the deep terrestrial subsurface.</title>
        <authorList>
            <person name="Probst A.J."/>
            <person name="Ladd B."/>
            <person name="Jarett J.K."/>
            <person name="Geller-Mcgrath D.E."/>
            <person name="Sieber C.M."/>
            <person name="Emerson J.B."/>
            <person name="Anantharaman K."/>
            <person name="Thomas B.C."/>
            <person name="Malmstrom R."/>
            <person name="Stieglmeier M."/>
            <person name="Klingl A."/>
            <person name="Woyke T."/>
            <person name="Ryan C.M."/>
            <person name="Banfield J.F."/>
        </authorList>
    </citation>
    <scope>NUCLEOTIDE SEQUENCE [LARGE SCALE GENOMIC DNA]</scope>
    <source>
        <strain evidence="2">CG11_big_fil_rev_8_21_14_0_20_46_11</strain>
    </source>
</reference>
<evidence type="ECO:0000259" key="1">
    <source>
        <dbReference type="PROSITE" id="PS50844"/>
    </source>
</evidence>
<dbReference type="CDD" id="cd11615">
    <property type="entry name" value="SAF_NeuB_like"/>
    <property type="match status" value="1"/>
</dbReference>
<dbReference type="Gene3D" id="3.20.20.70">
    <property type="entry name" value="Aldolase class I"/>
    <property type="match status" value="1"/>
</dbReference>
<evidence type="ECO:0000313" key="2">
    <source>
        <dbReference type="EMBL" id="PIQ69016.1"/>
    </source>
</evidence>
<dbReference type="InterPro" id="IPR013132">
    <property type="entry name" value="PseI/NeuA/B-like_N"/>
</dbReference>
<accession>A0A2H0KCN0</accession>
<dbReference type="InterPro" id="IPR057736">
    <property type="entry name" value="SAF_PseI/NeuA/NeuB"/>
</dbReference>
<dbReference type="InterPro" id="IPR013785">
    <property type="entry name" value="Aldolase_TIM"/>
</dbReference>
<dbReference type="EMBL" id="PCVG01000014">
    <property type="protein sequence ID" value="PIQ69016.1"/>
    <property type="molecule type" value="Genomic_DNA"/>
</dbReference>
<dbReference type="SMART" id="SM00858">
    <property type="entry name" value="SAF"/>
    <property type="match status" value="1"/>
</dbReference>
<dbReference type="GO" id="GO:0016051">
    <property type="term" value="P:carbohydrate biosynthetic process"/>
    <property type="evidence" value="ECO:0007669"/>
    <property type="project" value="InterPro"/>
</dbReference>
<dbReference type="InterPro" id="IPR036732">
    <property type="entry name" value="AFP_Neu5c_C_sf"/>
</dbReference>
<feature type="domain" description="AFP-like" evidence="1">
    <location>
        <begin position="319"/>
        <end position="376"/>
    </location>
</feature>
<dbReference type="InterPro" id="IPR013974">
    <property type="entry name" value="SAF"/>
</dbReference>
<organism evidence="2 3">
    <name type="scientific">Candidatus Taylorbacteria bacterium CG11_big_fil_rev_8_21_14_0_20_46_11</name>
    <dbReference type="NCBI Taxonomy" id="1975025"/>
    <lineage>
        <taxon>Bacteria</taxon>
        <taxon>Candidatus Tayloriibacteriota</taxon>
    </lineage>
</organism>